<dbReference type="InterPro" id="IPR036249">
    <property type="entry name" value="Thioredoxin-like_sf"/>
</dbReference>
<dbReference type="SUPFAM" id="SSF52833">
    <property type="entry name" value="Thioredoxin-like"/>
    <property type="match status" value="1"/>
</dbReference>
<dbReference type="InterPro" id="IPR050553">
    <property type="entry name" value="Thioredoxin_ResA/DsbE_sf"/>
</dbReference>
<organism evidence="6 7">
    <name type="scientific">Pontibacter fetidus</name>
    <dbReference type="NCBI Taxonomy" id="2700082"/>
    <lineage>
        <taxon>Bacteria</taxon>
        <taxon>Pseudomonadati</taxon>
        <taxon>Bacteroidota</taxon>
        <taxon>Cytophagia</taxon>
        <taxon>Cytophagales</taxon>
        <taxon>Hymenobacteraceae</taxon>
        <taxon>Pontibacter</taxon>
    </lineage>
</organism>
<sequence>MAQNSKNALGSLAPDFKLKSIDGTDVTLSDFKGKLVYLNFWQVGCGLCMIELPHIQALTKQLQGKNVVVVNVGLDEDEAKWRKTVTSKQLLGTHLYMKGLDAELVKKYDLKEVPAYFLLDEEGRFLTTKARRPSDREAINDILHHLNQEQASTK</sequence>
<dbReference type="EMBL" id="JAAEAA010000003">
    <property type="protein sequence ID" value="NDK54890.1"/>
    <property type="molecule type" value="Genomic_DNA"/>
</dbReference>
<name>A0A6B2H533_9BACT</name>
<dbReference type="PANTHER" id="PTHR42852">
    <property type="entry name" value="THIOL:DISULFIDE INTERCHANGE PROTEIN DSBE"/>
    <property type="match status" value="1"/>
</dbReference>
<keyword evidence="4" id="KW-0676">Redox-active center</keyword>
<keyword evidence="3" id="KW-1015">Disulfide bond</keyword>
<dbReference type="PANTHER" id="PTHR42852:SF6">
    <property type="entry name" value="THIOL:DISULFIDE INTERCHANGE PROTEIN DSBE"/>
    <property type="match status" value="1"/>
</dbReference>
<dbReference type="Proteomes" id="UP000478546">
    <property type="component" value="Unassembled WGS sequence"/>
</dbReference>
<evidence type="ECO:0000256" key="1">
    <source>
        <dbReference type="ARBA" id="ARBA00004196"/>
    </source>
</evidence>
<evidence type="ECO:0000256" key="3">
    <source>
        <dbReference type="ARBA" id="ARBA00023157"/>
    </source>
</evidence>
<evidence type="ECO:0000259" key="5">
    <source>
        <dbReference type="PROSITE" id="PS51352"/>
    </source>
</evidence>
<dbReference type="GO" id="GO:0030313">
    <property type="term" value="C:cell envelope"/>
    <property type="evidence" value="ECO:0007669"/>
    <property type="project" value="UniProtKB-SubCell"/>
</dbReference>
<dbReference type="Gene3D" id="3.40.30.10">
    <property type="entry name" value="Glutaredoxin"/>
    <property type="match status" value="1"/>
</dbReference>
<dbReference type="GO" id="GO:0016491">
    <property type="term" value="F:oxidoreductase activity"/>
    <property type="evidence" value="ECO:0007669"/>
    <property type="project" value="InterPro"/>
</dbReference>
<dbReference type="CDD" id="cd02966">
    <property type="entry name" value="TlpA_like_family"/>
    <property type="match status" value="1"/>
</dbReference>
<dbReference type="PROSITE" id="PS51352">
    <property type="entry name" value="THIOREDOXIN_2"/>
    <property type="match status" value="1"/>
</dbReference>
<reference evidence="6 7" key="1">
    <citation type="submission" date="2020-01" db="EMBL/GenBank/DDBJ databases">
        <authorList>
            <person name="Kim M.K."/>
        </authorList>
    </citation>
    <scope>NUCLEOTIDE SEQUENCE [LARGE SCALE GENOMIC DNA]</scope>
    <source>
        <strain evidence="6 7">BT213</strain>
    </source>
</reference>
<proteinExistence type="predicted"/>
<dbReference type="GO" id="GO:0016209">
    <property type="term" value="F:antioxidant activity"/>
    <property type="evidence" value="ECO:0007669"/>
    <property type="project" value="InterPro"/>
</dbReference>
<dbReference type="Pfam" id="PF00578">
    <property type="entry name" value="AhpC-TSA"/>
    <property type="match status" value="1"/>
</dbReference>
<keyword evidence="2" id="KW-0201">Cytochrome c-type biogenesis</keyword>
<feature type="domain" description="Thioredoxin" evidence="5">
    <location>
        <begin position="7"/>
        <end position="151"/>
    </location>
</feature>
<dbReference type="InterPro" id="IPR000866">
    <property type="entry name" value="AhpC/TSA"/>
</dbReference>
<evidence type="ECO:0000313" key="6">
    <source>
        <dbReference type="EMBL" id="NDK54890.1"/>
    </source>
</evidence>
<gene>
    <name evidence="6" type="ORF">GWO68_03070</name>
</gene>
<evidence type="ECO:0000256" key="2">
    <source>
        <dbReference type="ARBA" id="ARBA00022748"/>
    </source>
</evidence>
<evidence type="ECO:0000256" key="4">
    <source>
        <dbReference type="ARBA" id="ARBA00023284"/>
    </source>
</evidence>
<dbReference type="GO" id="GO:0017004">
    <property type="term" value="P:cytochrome complex assembly"/>
    <property type="evidence" value="ECO:0007669"/>
    <property type="project" value="UniProtKB-KW"/>
</dbReference>
<comment type="subcellular location">
    <subcellularLocation>
        <location evidence="1">Cell envelope</location>
    </subcellularLocation>
</comment>
<comment type="caution">
    <text evidence="6">The sequence shown here is derived from an EMBL/GenBank/DDBJ whole genome shotgun (WGS) entry which is preliminary data.</text>
</comment>
<evidence type="ECO:0000313" key="7">
    <source>
        <dbReference type="Proteomes" id="UP000478546"/>
    </source>
</evidence>
<dbReference type="InterPro" id="IPR013766">
    <property type="entry name" value="Thioredoxin_domain"/>
</dbReference>
<protein>
    <submittedName>
        <fullName evidence="6">TlpA family protein disulfide reductase</fullName>
    </submittedName>
</protein>
<accession>A0A6B2H533</accession>
<keyword evidence="7" id="KW-1185">Reference proteome</keyword>
<dbReference type="AlphaFoldDB" id="A0A6B2H533"/>